<gene>
    <name evidence="2" type="ORF">UFOPK1826_00909</name>
    <name evidence="3" type="ORF">UFOPK4020_00365</name>
</gene>
<accession>A0A6J6H6U5</accession>
<dbReference type="EMBL" id="CAFBOV010000049">
    <property type="protein sequence ID" value="CAB4993053.1"/>
    <property type="molecule type" value="Genomic_DNA"/>
</dbReference>
<dbReference type="AlphaFoldDB" id="A0A6J6H6U5"/>
<sequence length="175" mass="18568">MMNKRNIAIFVGMAIAGAIAGSTLGVPGGVSAQSQAISVGMANVERMQHEGKNGHGKNMEEVAAILKLTKEELRTQVRSGKTLAQIATTQKVDIKLVTDSIVANIKSYIAEELASGEITQAQADKKLANVTTKVTEMVNNLPPARGERGLGRGERGSKTRSENYDESTETQKTGA</sequence>
<evidence type="ECO:0000313" key="3">
    <source>
        <dbReference type="EMBL" id="CAB4993053.1"/>
    </source>
</evidence>
<proteinExistence type="predicted"/>
<evidence type="ECO:0000256" key="1">
    <source>
        <dbReference type="SAM" id="MobiDB-lite"/>
    </source>
</evidence>
<name>A0A6J6H6U5_9ZZZZ</name>
<protein>
    <submittedName>
        <fullName evidence="2">Unannotated protein</fullName>
    </submittedName>
</protein>
<feature type="region of interest" description="Disordered" evidence="1">
    <location>
        <begin position="137"/>
        <end position="175"/>
    </location>
</feature>
<reference evidence="2" key="1">
    <citation type="submission" date="2020-05" db="EMBL/GenBank/DDBJ databases">
        <authorList>
            <person name="Chiriac C."/>
            <person name="Salcher M."/>
            <person name="Ghai R."/>
            <person name="Kavagutti S V."/>
        </authorList>
    </citation>
    <scope>NUCLEOTIDE SEQUENCE</scope>
</reference>
<dbReference type="EMBL" id="CAEZUN010000106">
    <property type="protein sequence ID" value="CAB4604498.1"/>
    <property type="molecule type" value="Genomic_DNA"/>
</dbReference>
<organism evidence="2">
    <name type="scientific">freshwater metagenome</name>
    <dbReference type="NCBI Taxonomy" id="449393"/>
    <lineage>
        <taxon>unclassified sequences</taxon>
        <taxon>metagenomes</taxon>
        <taxon>ecological metagenomes</taxon>
    </lineage>
</organism>
<evidence type="ECO:0000313" key="2">
    <source>
        <dbReference type="EMBL" id="CAB4604498.1"/>
    </source>
</evidence>
<feature type="compositionally biased region" description="Basic and acidic residues" evidence="1">
    <location>
        <begin position="145"/>
        <end position="163"/>
    </location>
</feature>